<accession>A0A5B8G293</accession>
<evidence type="ECO:0000313" key="3">
    <source>
        <dbReference type="Proteomes" id="UP000305888"/>
    </source>
</evidence>
<gene>
    <name evidence="2" type="ORF">FDP22_20285</name>
</gene>
<keyword evidence="1" id="KW-1133">Transmembrane helix</keyword>
<dbReference type="Gene3D" id="3.30.110.170">
    <property type="entry name" value="Protein of unknown function (DUF541), domain 1"/>
    <property type="match status" value="1"/>
</dbReference>
<dbReference type="EMBL" id="CP040819">
    <property type="protein sequence ID" value="QDL94194.1"/>
    <property type="molecule type" value="Genomic_DNA"/>
</dbReference>
<name>A0A5B8G293_9RHOB</name>
<feature type="transmembrane region" description="Helical" evidence="1">
    <location>
        <begin position="56"/>
        <end position="78"/>
    </location>
</feature>
<dbReference type="KEGG" id="ppru:FDP22_20285"/>
<evidence type="ECO:0000313" key="2">
    <source>
        <dbReference type="EMBL" id="QDL94194.1"/>
    </source>
</evidence>
<dbReference type="PANTHER" id="PTHR34387">
    <property type="entry name" value="SLR1258 PROTEIN"/>
    <property type="match status" value="1"/>
</dbReference>
<keyword evidence="1" id="KW-0472">Membrane</keyword>
<keyword evidence="3" id="KW-1185">Reference proteome</keyword>
<dbReference type="OrthoDB" id="9813144at2"/>
<geneLocation type="plasmid" evidence="3">
    <name>pd4m1a</name>
</geneLocation>
<dbReference type="Pfam" id="PF04402">
    <property type="entry name" value="SIMPL"/>
    <property type="match status" value="1"/>
</dbReference>
<sequence length="294" mass="30873">MLETLSAPAREPAPRPVNFCGSVVQGCYRAARPSSSKLARIPRDGRCRVGDDRRPYMRILIPALTGLVLGIAPLAGLAEERQSTISVTGEGESVLVPDLAYVTLGVTTEGETAAEALTANTDAMTRVFDLLTQQGVAERDTQTSQFSLNPVWADQRDNAEPRIAGYRASNLVTIRVREIDALGGLLDGLTRQGANSIQGISFSASDMTEAMEKARRAAVEDARARAALYADAAGVALGEVLSLSEQGGGGGAPMYRMAAEAAPVPLARGETTVSASVSMVFEISPAPGEVVQPE</sequence>
<keyword evidence="2" id="KW-0614">Plasmid</keyword>
<evidence type="ECO:0000256" key="1">
    <source>
        <dbReference type="SAM" id="Phobius"/>
    </source>
</evidence>
<dbReference type="GO" id="GO:0006974">
    <property type="term" value="P:DNA damage response"/>
    <property type="evidence" value="ECO:0007669"/>
    <property type="project" value="TreeGrafter"/>
</dbReference>
<keyword evidence="1" id="KW-0812">Transmembrane</keyword>
<dbReference type="PANTHER" id="PTHR34387:SF1">
    <property type="entry name" value="PERIPLASMIC IMMUNOGENIC PROTEIN"/>
    <property type="match status" value="1"/>
</dbReference>
<dbReference type="Gene3D" id="3.30.70.2970">
    <property type="entry name" value="Protein of unknown function (DUF541), domain 2"/>
    <property type="match status" value="1"/>
</dbReference>
<proteinExistence type="predicted"/>
<dbReference type="Proteomes" id="UP000305888">
    <property type="component" value="Plasmid pD4M1A"/>
</dbReference>
<reference evidence="2 3" key="1">
    <citation type="submission" date="2019-06" db="EMBL/GenBank/DDBJ databases">
        <title>Genome sequence of Rhodobacteraceae bacterium D4M1.</title>
        <authorList>
            <person name="Cao J."/>
        </authorList>
    </citation>
    <scope>NUCLEOTIDE SEQUENCE [LARGE SCALE GENOMIC DNA]</scope>
    <source>
        <strain evidence="2 3">D4M1</strain>
        <plasmid evidence="3">pd4m1a</plasmid>
    </source>
</reference>
<dbReference type="InterPro" id="IPR007497">
    <property type="entry name" value="SIMPL/DUF541"/>
</dbReference>
<dbReference type="AlphaFoldDB" id="A0A5B8G293"/>
<dbReference type="InterPro" id="IPR052022">
    <property type="entry name" value="26kDa_periplasmic_antigen"/>
</dbReference>
<organism evidence="2 3">
    <name type="scientific">Paroceanicella profunda</name>
    <dbReference type="NCBI Taxonomy" id="2579971"/>
    <lineage>
        <taxon>Bacteria</taxon>
        <taxon>Pseudomonadati</taxon>
        <taxon>Pseudomonadota</taxon>
        <taxon>Alphaproteobacteria</taxon>
        <taxon>Rhodobacterales</taxon>
        <taxon>Paracoccaceae</taxon>
        <taxon>Paroceanicella</taxon>
    </lineage>
</organism>
<protein>
    <submittedName>
        <fullName evidence="2">DUF541 domain-containing protein</fullName>
    </submittedName>
</protein>